<keyword evidence="3" id="KW-1185">Reference proteome</keyword>
<gene>
    <name evidence="2" type="ORF">BBK14_08430</name>
</gene>
<evidence type="ECO:0000256" key="1">
    <source>
        <dbReference type="SAM" id="Phobius"/>
    </source>
</evidence>
<comment type="caution">
    <text evidence="2">The sequence shown here is derived from an EMBL/GenBank/DDBJ whole genome shotgun (WGS) entry which is preliminary data.</text>
</comment>
<dbReference type="EMBL" id="MAXA01000268">
    <property type="protein sequence ID" value="OHV20320.1"/>
    <property type="molecule type" value="Genomic_DNA"/>
</dbReference>
<evidence type="ECO:0000313" key="2">
    <source>
        <dbReference type="EMBL" id="OHV20320.1"/>
    </source>
</evidence>
<dbReference type="Proteomes" id="UP000179769">
    <property type="component" value="Unassembled WGS sequence"/>
</dbReference>
<proteinExistence type="predicted"/>
<feature type="transmembrane region" description="Helical" evidence="1">
    <location>
        <begin position="23"/>
        <end position="42"/>
    </location>
</feature>
<evidence type="ECO:0000313" key="3">
    <source>
        <dbReference type="Proteomes" id="UP000179769"/>
    </source>
</evidence>
<sequence length="80" mass="7904">MGSLGDARTGAAPAASALGLRRALAVFGLVFCGVFSGLLAVAGRTVPAVVLGIIAATALVDLVVIHRRAGAARRADGPRP</sequence>
<dbReference type="Pfam" id="PF19870">
    <property type="entry name" value="DUF6343"/>
    <property type="match status" value="1"/>
</dbReference>
<accession>A0A1S1PF61</accession>
<keyword evidence="1" id="KW-1133">Transmembrane helix</keyword>
<dbReference type="AlphaFoldDB" id="A0A1S1PF61"/>
<feature type="transmembrane region" description="Helical" evidence="1">
    <location>
        <begin position="48"/>
        <end position="65"/>
    </location>
</feature>
<dbReference type="InterPro" id="IPR045924">
    <property type="entry name" value="DUF6343"/>
</dbReference>
<name>A0A1S1PF61_9ACTN</name>
<keyword evidence="1" id="KW-0812">Transmembrane</keyword>
<reference evidence="3" key="1">
    <citation type="submission" date="2016-07" db="EMBL/GenBank/DDBJ databases">
        <title>Frankia sp. NRRL B-16219 Genome sequencing.</title>
        <authorList>
            <person name="Ghodhbane-Gtari F."/>
            <person name="Swanson E."/>
            <person name="Gueddou A."/>
            <person name="Louati M."/>
            <person name="Nouioui I."/>
            <person name="Hezbri K."/>
            <person name="Abebe-Akele F."/>
            <person name="Simpson S."/>
            <person name="Morris K."/>
            <person name="Thomas K."/>
            <person name="Gtari M."/>
            <person name="Tisa L.S."/>
        </authorList>
    </citation>
    <scope>NUCLEOTIDE SEQUENCE [LARGE SCALE GENOMIC DNA]</scope>
    <source>
        <strain evidence="3">NRRL B-16219</strain>
    </source>
</reference>
<organism evidence="2 3">
    <name type="scientific">Parafrankia soli</name>
    <dbReference type="NCBI Taxonomy" id="2599596"/>
    <lineage>
        <taxon>Bacteria</taxon>
        <taxon>Bacillati</taxon>
        <taxon>Actinomycetota</taxon>
        <taxon>Actinomycetes</taxon>
        <taxon>Frankiales</taxon>
        <taxon>Frankiaceae</taxon>
        <taxon>Parafrankia</taxon>
    </lineage>
</organism>
<protein>
    <submittedName>
        <fullName evidence="2">Uncharacterized protein</fullName>
    </submittedName>
</protein>
<keyword evidence="1" id="KW-0472">Membrane</keyword>